<proteinExistence type="predicted"/>
<dbReference type="GO" id="GO:0003677">
    <property type="term" value="F:DNA binding"/>
    <property type="evidence" value="ECO:0007669"/>
    <property type="project" value="UniProtKB-KW"/>
</dbReference>
<dbReference type="AlphaFoldDB" id="A0A7Z0KZ98"/>
<gene>
    <name evidence="5" type="ORF">HUK65_15970</name>
</gene>
<dbReference type="PRINTS" id="PR00035">
    <property type="entry name" value="HTHGNTR"/>
</dbReference>
<dbReference type="EMBL" id="JACBXS010000048">
    <property type="protein sequence ID" value="NYS26482.1"/>
    <property type="molecule type" value="Genomic_DNA"/>
</dbReference>
<accession>A0A7Z0KZ98</accession>
<dbReference type="SUPFAM" id="SSF46785">
    <property type="entry name" value="Winged helix' DNA-binding domain"/>
    <property type="match status" value="1"/>
</dbReference>
<keyword evidence="1" id="KW-0805">Transcription regulation</keyword>
<keyword evidence="3" id="KW-0804">Transcription</keyword>
<dbReference type="Pfam" id="PF00392">
    <property type="entry name" value="GntR"/>
    <property type="match status" value="1"/>
</dbReference>
<dbReference type="Proteomes" id="UP000529417">
    <property type="component" value="Unassembled WGS sequence"/>
</dbReference>
<comment type="caution">
    <text evidence="5">The sequence shown here is derived from an EMBL/GenBank/DDBJ whole genome shotgun (WGS) entry which is preliminary data.</text>
</comment>
<evidence type="ECO:0000256" key="3">
    <source>
        <dbReference type="ARBA" id="ARBA00023163"/>
    </source>
</evidence>
<dbReference type="Gene3D" id="1.10.10.10">
    <property type="entry name" value="Winged helix-like DNA-binding domain superfamily/Winged helix DNA-binding domain"/>
    <property type="match status" value="1"/>
</dbReference>
<dbReference type="SUPFAM" id="SSF48008">
    <property type="entry name" value="GntR ligand-binding domain-like"/>
    <property type="match status" value="1"/>
</dbReference>
<dbReference type="PANTHER" id="PTHR43537:SF5">
    <property type="entry name" value="UXU OPERON TRANSCRIPTIONAL REGULATOR"/>
    <property type="match status" value="1"/>
</dbReference>
<evidence type="ECO:0000256" key="1">
    <source>
        <dbReference type="ARBA" id="ARBA00023015"/>
    </source>
</evidence>
<dbReference type="InterPro" id="IPR000524">
    <property type="entry name" value="Tscrpt_reg_HTH_GntR"/>
</dbReference>
<evidence type="ECO:0000256" key="2">
    <source>
        <dbReference type="ARBA" id="ARBA00023125"/>
    </source>
</evidence>
<keyword evidence="6" id="KW-1185">Reference proteome</keyword>
<evidence type="ECO:0000313" key="6">
    <source>
        <dbReference type="Proteomes" id="UP000529417"/>
    </source>
</evidence>
<dbReference type="SMART" id="SM00895">
    <property type="entry name" value="FCD"/>
    <property type="match status" value="1"/>
</dbReference>
<reference evidence="5 6" key="1">
    <citation type="journal article" date="2000" name="Arch. Microbiol.">
        <title>Rhodobaca bogoriensis gen. nov. and sp. nov., an alkaliphilic purple nonsulfur bacterium from African Rift Valley soda lakes.</title>
        <authorList>
            <person name="Milford A.D."/>
            <person name="Achenbach L.A."/>
            <person name="Jung D.O."/>
            <person name="Madigan M.T."/>
        </authorList>
    </citation>
    <scope>NUCLEOTIDE SEQUENCE [LARGE SCALE GENOMIC DNA]</scope>
    <source>
        <strain evidence="5 6">2376</strain>
    </source>
</reference>
<dbReference type="InterPro" id="IPR036390">
    <property type="entry name" value="WH_DNA-bd_sf"/>
</dbReference>
<dbReference type="Pfam" id="PF07729">
    <property type="entry name" value="FCD"/>
    <property type="match status" value="1"/>
</dbReference>
<keyword evidence="2" id="KW-0238">DNA-binding</keyword>
<dbReference type="RefSeq" id="WP_179907277.1">
    <property type="nucleotide sequence ID" value="NZ_JACBXS010000048.1"/>
</dbReference>
<sequence length="230" mass="25873">MTDNSPPRRTDATLVQLRAWLSQKDFAEETKLPAERVLCEELGVTRGDLRKALAVLEREGVIWRHVGKGTFIGARPLDNMLSLTQIESETNPAEVMRARLLIEPILAREAARNATRQDMADIETLMHQARAASTWRQYEALDTALHRAIARAGANSLMLAIFDTVNTVRRSVVWGRLRSVPDRPPLDHHSFAEHDAIVDAIKMRDVEAAERAMFTHLQTVALKLDPTIAR</sequence>
<dbReference type="CDD" id="cd07377">
    <property type="entry name" value="WHTH_GntR"/>
    <property type="match status" value="1"/>
</dbReference>
<evidence type="ECO:0000259" key="4">
    <source>
        <dbReference type="PROSITE" id="PS50949"/>
    </source>
</evidence>
<dbReference type="PROSITE" id="PS50949">
    <property type="entry name" value="HTH_GNTR"/>
    <property type="match status" value="1"/>
</dbReference>
<organism evidence="5 6">
    <name type="scientific">Rhabdonatronobacter sediminivivens</name>
    <dbReference type="NCBI Taxonomy" id="2743469"/>
    <lineage>
        <taxon>Bacteria</taxon>
        <taxon>Pseudomonadati</taxon>
        <taxon>Pseudomonadota</taxon>
        <taxon>Alphaproteobacteria</taxon>
        <taxon>Rhodobacterales</taxon>
        <taxon>Paracoccaceae</taxon>
        <taxon>Rhabdonatronobacter</taxon>
    </lineage>
</organism>
<dbReference type="InterPro" id="IPR008920">
    <property type="entry name" value="TF_FadR/GntR_C"/>
</dbReference>
<name>A0A7Z0KZ98_9RHOB</name>
<feature type="domain" description="HTH gntR-type" evidence="4">
    <location>
        <begin position="7"/>
        <end position="75"/>
    </location>
</feature>
<dbReference type="InterPro" id="IPR036388">
    <property type="entry name" value="WH-like_DNA-bd_sf"/>
</dbReference>
<evidence type="ECO:0000313" key="5">
    <source>
        <dbReference type="EMBL" id="NYS26482.1"/>
    </source>
</evidence>
<dbReference type="InterPro" id="IPR011711">
    <property type="entry name" value="GntR_C"/>
</dbReference>
<dbReference type="Gene3D" id="1.20.120.530">
    <property type="entry name" value="GntR ligand-binding domain-like"/>
    <property type="match status" value="1"/>
</dbReference>
<protein>
    <submittedName>
        <fullName evidence="5">FadR family transcriptional regulator</fullName>
    </submittedName>
</protein>
<dbReference type="GO" id="GO:0003700">
    <property type="term" value="F:DNA-binding transcription factor activity"/>
    <property type="evidence" value="ECO:0007669"/>
    <property type="project" value="InterPro"/>
</dbReference>
<dbReference type="SMART" id="SM00345">
    <property type="entry name" value="HTH_GNTR"/>
    <property type="match status" value="1"/>
</dbReference>
<dbReference type="PANTHER" id="PTHR43537">
    <property type="entry name" value="TRANSCRIPTIONAL REGULATOR, GNTR FAMILY"/>
    <property type="match status" value="1"/>
</dbReference>